<name>A0A2R8BHM5_9RHOB</name>
<organism evidence="1 2">
    <name type="scientific">Ascidiaceihabitans donghaensis</name>
    <dbReference type="NCBI Taxonomy" id="1510460"/>
    <lineage>
        <taxon>Bacteria</taxon>
        <taxon>Pseudomonadati</taxon>
        <taxon>Pseudomonadota</taxon>
        <taxon>Alphaproteobacteria</taxon>
        <taxon>Rhodobacterales</taxon>
        <taxon>Paracoccaceae</taxon>
        <taxon>Ascidiaceihabitans</taxon>
    </lineage>
</organism>
<accession>A0A2R8BHM5</accession>
<keyword evidence="2" id="KW-1185">Reference proteome</keyword>
<protein>
    <submittedName>
        <fullName evidence="1">Uncharacterized protein</fullName>
    </submittedName>
</protein>
<dbReference type="EMBL" id="OMOR01000001">
    <property type="protein sequence ID" value="SPH22517.1"/>
    <property type="molecule type" value="Genomic_DNA"/>
</dbReference>
<dbReference type="AlphaFoldDB" id="A0A2R8BHM5"/>
<dbReference type="Proteomes" id="UP000244880">
    <property type="component" value="Unassembled WGS sequence"/>
</dbReference>
<sequence>MGSSNNAALLPLTGPACARIVFPKRHWDITHGTDTLADLCGDPLPDAYSVSYASANPALPPAKPKPRDIPKTNHLGEDLRGLALPAAMALKLPGGEVIALYGYIVGKRDGSSNYIYWNKAVGAECRGKTALSDGGYGSGEFFCTRQGRDIMRGPFVVVPQKYRKLRGEVKATFDFAGGSQVQVNLAWRAAGFPKLRDVLEGF</sequence>
<proteinExistence type="predicted"/>
<reference evidence="1 2" key="1">
    <citation type="submission" date="2018-03" db="EMBL/GenBank/DDBJ databases">
        <authorList>
            <person name="Keele B.F."/>
        </authorList>
    </citation>
    <scope>NUCLEOTIDE SEQUENCE [LARGE SCALE GENOMIC DNA]</scope>
    <source>
        <strain evidence="1 2">CECT 8599</strain>
    </source>
</reference>
<dbReference type="RefSeq" id="WP_108829453.1">
    <property type="nucleotide sequence ID" value="NZ_OMOR01000001.1"/>
</dbReference>
<evidence type="ECO:0000313" key="1">
    <source>
        <dbReference type="EMBL" id="SPH22517.1"/>
    </source>
</evidence>
<dbReference type="OrthoDB" id="7863489at2"/>
<evidence type="ECO:0000313" key="2">
    <source>
        <dbReference type="Proteomes" id="UP000244880"/>
    </source>
</evidence>
<gene>
    <name evidence="1" type="ORF">ASD8599_03261</name>
</gene>